<comment type="caution">
    <text evidence="3">The sequence shown here is derived from an EMBL/GenBank/DDBJ whole genome shotgun (WGS) entry which is preliminary data.</text>
</comment>
<evidence type="ECO:0000256" key="1">
    <source>
        <dbReference type="ARBA" id="ARBA00006484"/>
    </source>
</evidence>
<dbReference type="Pfam" id="PF13561">
    <property type="entry name" value="adh_short_C2"/>
    <property type="match status" value="1"/>
</dbReference>
<comment type="similarity">
    <text evidence="1">Belongs to the short-chain dehydrogenases/reductases (SDR) family.</text>
</comment>
<evidence type="ECO:0000313" key="3">
    <source>
        <dbReference type="EMBL" id="MDX8033734.1"/>
    </source>
</evidence>
<dbReference type="PRINTS" id="PR00081">
    <property type="entry name" value="GDHRDH"/>
</dbReference>
<dbReference type="SUPFAM" id="SSF51735">
    <property type="entry name" value="NAD(P)-binding Rossmann-fold domains"/>
    <property type="match status" value="1"/>
</dbReference>
<accession>A0ABU4T6F3</accession>
<sequence>MGALASRTALVTGGTSGIGLAIAARFVEEGADVFITGRRQPELDAAVAQLGPKAVGVRGDVSDLDDLDRLFARIAAHGKGLDVVVANAGGTAAVESIETLTPEAFDSDFRINVRGTAFTVQKALPLLNADASIITLGSTSASRATAAFGTYSATKAAIRQLSRVWALELAPRGVRVNTLVPGPTETTGLKNALANTPAGVDAMLEREASRVALARVGHPDEIAEAALFLATNQSSFVTGSELFADGGEAQVLI</sequence>
<evidence type="ECO:0000256" key="2">
    <source>
        <dbReference type="ARBA" id="ARBA00023002"/>
    </source>
</evidence>
<reference evidence="3 4" key="2">
    <citation type="submission" date="2023-11" db="EMBL/GenBank/DDBJ databases">
        <authorList>
            <person name="Lara A.C."/>
            <person name="Chronakova A."/>
        </authorList>
    </citation>
    <scope>NUCLEOTIDE SEQUENCE [LARGE SCALE GENOMIC DNA]</scope>
    <source>
        <strain evidence="3 4">BCCO 10_0856</strain>
    </source>
</reference>
<dbReference type="CDD" id="cd05233">
    <property type="entry name" value="SDR_c"/>
    <property type="match status" value="1"/>
</dbReference>
<dbReference type="RefSeq" id="WP_319968756.1">
    <property type="nucleotide sequence ID" value="NZ_JAXAVW010000022.1"/>
</dbReference>
<keyword evidence="2" id="KW-0560">Oxidoreductase</keyword>
<protein>
    <submittedName>
        <fullName evidence="3">SDR family oxidoreductase</fullName>
    </submittedName>
</protein>
<proteinExistence type="inferred from homology"/>
<dbReference type="PANTHER" id="PTHR43669">
    <property type="entry name" value="5-KETO-D-GLUCONATE 5-REDUCTASE"/>
    <property type="match status" value="1"/>
</dbReference>
<evidence type="ECO:0000313" key="4">
    <source>
        <dbReference type="Proteomes" id="UP001285521"/>
    </source>
</evidence>
<dbReference type="PANTHER" id="PTHR43669:SF3">
    <property type="entry name" value="ALCOHOL DEHYDROGENASE, PUTATIVE (AFU_ORTHOLOGUE AFUA_3G03445)-RELATED"/>
    <property type="match status" value="1"/>
</dbReference>
<dbReference type="Proteomes" id="UP001285521">
    <property type="component" value="Unassembled WGS sequence"/>
</dbReference>
<gene>
    <name evidence="3" type="ORF">SK803_26225</name>
</gene>
<dbReference type="EMBL" id="JAXAVW010000022">
    <property type="protein sequence ID" value="MDX8033734.1"/>
    <property type="molecule type" value="Genomic_DNA"/>
</dbReference>
<reference evidence="3 4" key="1">
    <citation type="submission" date="2023-11" db="EMBL/GenBank/DDBJ databases">
        <title>Lentzea sokolovensis, sp. nov., Lentzea kristufkii, sp. nov., and Lentzea miocenensis, sp. nov., rare actinobacteria from Sokolov Coal Basin, Miocene lacustrine sediment, Czech Republic.</title>
        <authorList>
            <person name="Lara A."/>
            <person name="Kotroba L."/>
            <person name="Nouioui I."/>
            <person name="Neumann-Schaal M."/>
            <person name="Mast Y."/>
            <person name="Chronakova A."/>
        </authorList>
    </citation>
    <scope>NUCLEOTIDE SEQUENCE [LARGE SCALE GENOMIC DNA]</scope>
    <source>
        <strain evidence="3 4">BCCO 10_0856</strain>
    </source>
</reference>
<dbReference type="InterPro" id="IPR036291">
    <property type="entry name" value="NAD(P)-bd_dom_sf"/>
</dbReference>
<dbReference type="InterPro" id="IPR002347">
    <property type="entry name" value="SDR_fam"/>
</dbReference>
<dbReference type="InterPro" id="IPR020904">
    <property type="entry name" value="Sc_DH/Rdtase_CS"/>
</dbReference>
<dbReference type="PROSITE" id="PS00061">
    <property type="entry name" value="ADH_SHORT"/>
    <property type="match status" value="1"/>
</dbReference>
<dbReference type="Gene3D" id="3.40.50.720">
    <property type="entry name" value="NAD(P)-binding Rossmann-like Domain"/>
    <property type="match status" value="1"/>
</dbReference>
<organism evidence="3 4">
    <name type="scientific">Lentzea miocenica</name>
    <dbReference type="NCBI Taxonomy" id="3095431"/>
    <lineage>
        <taxon>Bacteria</taxon>
        <taxon>Bacillati</taxon>
        <taxon>Actinomycetota</taxon>
        <taxon>Actinomycetes</taxon>
        <taxon>Pseudonocardiales</taxon>
        <taxon>Pseudonocardiaceae</taxon>
        <taxon>Lentzea</taxon>
    </lineage>
</organism>
<keyword evidence="4" id="KW-1185">Reference proteome</keyword>
<name>A0ABU4T6F3_9PSEU</name>